<evidence type="ECO:0008006" key="3">
    <source>
        <dbReference type="Google" id="ProtNLM"/>
    </source>
</evidence>
<name>A0ABN9R1Z9_9DINO</name>
<comment type="caution">
    <text evidence="1">The sequence shown here is derived from an EMBL/GenBank/DDBJ whole genome shotgun (WGS) entry which is preliminary data.</text>
</comment>
<organism evidence="1 2">
    <name type="scientific">Prorocentrum cordatum</name>
    <dbReference type="NCBI Taxonomy" id="2364126"/>
    <lineage>
        <taxon>Eukaryota</taxon>
        <taxon>Sar</taxon>
        <taxon>Alveolata</taxon>
        <taxon>Dinophyceae</taxon>
        <taxon>Prorocentrales</taxon>
        <taxon>Prorocentraceae</taxon>
        <taxon>Prorocentrum</taxon>
    </lineage>
</organism>
<proteinExistence type="predicted"/>
<keyword evidence="2" id="KW-1185">Reference proteome</keyword>
<evidence type="ECO:0000313" key="2">
    <source>
        <dbReference type="Proteomes" id="UP001189429"/>
    </source>
</evidence>
<protein>
    <recommendedName>
        <fullName evidence="3">Core-binding (CB) domain-containing protein</fullName>
    </recommendedName>
</protein>
<sequence>MQPFGSSRARWRPARLRTLEHCTITQIYLKKDHQLVETGKTQYANYLAKIQEEGSSHNRGPPESQLFGACLSDIESWLGEDSCQPSLKRYRGVADRLLNMLRHSDPELAS</sequence>
<evidence type="ECO:0000313" key="1">
    <source>
        <dbReference type="EMBL" id="CAK0812269.1"/>
    </source>
</evidence>
<dbReference type="EMBL" id="CAUYUJ010005102">
    <property type="protein sequence ID" value="CAK0812269.1"/>
    <property type="molecule type" value="Genomic_DNA"/>
</dbReference>
<dbReference type="Proteomes" id="UP001189429">
    <property type="component" value="Unassembled WGS sequence"/>
</dbReference>
<gene>
    <name evidence="1" type="ORF">PCOR1329_LOCUS16593</name>
</gene>
<reference evidence="1" key="1">
    <citation type="submission" date="2023-10" db="EMBL/GenBank/DDBJ databases">
        <authorList>
            <person name="Chen Y."/>
            <person name="Shah S."/>
            <person name="Dougan E. K."/>
            <person name="Thang M."/>
            <person name="Chan C."/>
        </authorList>
    </citation>
    <scope>NUCLEOTIDE SEQUENCE [LARGE SCALE GENOMIC DNA]</scope>
</reference>
<accession>A0ABN9R1Z9</accession>